<dbReference type="Proteomes" id="UP000274762">
    <property type="component" value="Unassembled WGS sequence"/>
</dbReference>
<protein>
    <submittedName>
        <fullName evidence="1">DUF3263 domain-containing protein</fullName>
    </submittedName>
    <submittedName>
        <fullName evidence="2">Uncharacterized protein DUF3263</fullName>
    </submittedName>
</protein>
<keyword evidence="4" id="KW-1185">Reference proteome</keyword>
<gene>
    <name evidence="2" type="ORF">DFJ75_0081</name>
    <name evidence="1" type="ORF">R4198_06915</name>
</gene>
<sequence>MSLKPQQQQMVEFESHWYQFGGGPSDQIRERFGMPVRDFFAELNNIVDEEPPTSLNPHDVERMRGVIRRRLWLAS</sequence>
<evidence type="ECO:0000313" key="1">
    <source>
        <dbReference type="EMBL" id="MDV7133425.1"/>
    </source>
</evidence>
<dbReference type="Pfam" id="PF11662">
    <property type="entry name" value="DUF3263"/>
    <property type="match status" value="1"/>
</dbReference>
<dbReference type="EMBL" id="JAWLUM010000001">
    <property type="protein sequence ID" value="MDV7133425.1"/>
    <property type="molecule type" value="Genomic_DNA"/>
</dbReference>
<evidence type="ECO:0000313" key="2">
    <source>
        <dbReference type="EMBL" id="RKR93299.1"/>
    </source>
</evidence>
<comment type="caution">
    <text evidence="2">The sequence shown here is derived from an EMBL/GenBank/DDBJ whole genome shotgun (WGS) entry which is preliminary data.</text>
</comment>
<dbReference type="InterPro" id="IPR021678">
    <property type="entry name" value="DUF3263"/>
</dbReference>
<accession>A0A315SC36</accession>
<dbReference type="EMBL" id="RBKV01000001">
    <property type="protein sequence ID" value="RKR93299.1"/>
    <property type="molecule type" value="Genomic_DNA"/>
</dbReference>
<organism evidence="2 3">
    <name type="scientific">Williamsia marianensis</name>
    <dbReference type="NCBI Taxonomy" id="85044"/>
    <lineage>
        <taxon>Bacteria</taxon>
        <taxon>Bacillati</taxon>
        <taxon>Actinomycetota</taxon>
        <taxon>Actinomycetes</taxon>
        <taxon>Mycobacteriales</taxon>
        <taxon>Nocardiaceae</taxon>
        <taxon>Williamsia</taxon>
    </lineage>
</organism>
<accession>A0A495JYP0</accession>
<reference evidence="2 3" key="1">
    <citation type="submission" date="2018-10" db="EMBL/GenBank/DDBJ databases">
        <title>Sequencing the genomes of 1000 actinobacteria strains.</title>
        <authorList>
            <person name="Klenk H.-P."/>
        </authorList>
    </citation>
    <scope>NUCLEOTIDE SEQUENCE [LARGE SCALE GENOMIC DNA]</scope>
    <source>
        <strain evidence="2 3">DSM 44343</strain>
    </source>
</reference>
<name>A0A315SC36_WILMA</name>
<evidence type="ECO:0000313" key="4">
    <source>
        <dbReference type="Proteomes" id="UP001185792"/>
    </source>
</evidence>
<reference evidence="1 4" key="2">
    <citation type="submission" date="2023-10" db="EMBL/GenBank/DDBJ databases">
        <title>Development of a sustainable strategy for remediation of hydrocarbon-contaminated territories based on the waste exchange concept.</title>
        <authorList>
            <person name="Krivoruchko A."/>
        </authorList>
    </citation>
    <scope>NUCLEOTIDE SEQUENCE [LARGE SCALE GENOMIC DNA]</scope>
    <source>
        <strain evidence="1 4">IEGM 1236</strain>
    </source>
</reference>
<dbReference type="Proteomes" id="UP001185792">
    <property type="component" value="Unassembled WGS sequence"/>
</dbReference>
<dbReference type="RefSeq" id="WP_030166646.1">
    <property type="nucleotide sequence ID" value="NZ_CBCRXS010000001.1"/>
</dbReference>
<dbReference type="AlphaFoldDB" id="A0A315SC36"/>
<proteinExistence type="predicted"/>
<evidence type="ECO:0000313" key="3">
    <source>
        <dbReference type="Proteomes" id="UP000274762"/>
    </source>
</evidence>